<organism evidence="1 2">
    <name type="scientific">Roridomyces roridus</name>
    <dbReference type="NCBI Taxonomy" id="1738132"/>
    <lineage>
        <taxon>Eukaryota</taxon>
        <taxon>Fungi</taxon>
        <taxon>Dikarya</taxon>
        <taxon>Basidiomycota</taxon>
        <taxon>Agaricomycotina</taxon>
        <taxon>Agaricomycetes</taxon>
        <taxon>Agaricomycetidae</taxon>
        <taxon>Agaricales</taxon>
        <taxon>Marasmiineae</taxon>
        <taxon>Mycenaceae</taxon>
        <taxon>Roridomyces</taxon>
    </lineage>
</organism>
<accession>A0AAD7B0Q2</accession>
<dbReference type="Proteomes" id="UP001221142">
    <property type="component" value="Unassembled WGS sequence"/>
</dbReference>
<keyword evidence="2" id="KW-1185">Reference proteome</keyword>
<dbReference type="AlphaFoldDB" id="A0AAD7B0Q2"/>
<sequence>MKRKVLDGHPKPAVIGALRDDPRAFLPHAFGQKLEELLCASSLLAVPPNAPAPSVEASGVQTTLTRAIPLEIEENVNDGSGGFEGLGAGEFVAGKVEGASIGFQELSLDVLMDESLPTHSTAVIALQNIFAIIDDIRVIVRDLCGETTFRGFDALQHEFLGREEAALGTFARQ</sequence>
<name>A0AAD7B0Q2_9AGAR</name>
<dbReference type="EMBL" id="JARKIF010000053">
    <property type="protein sequence ID" value="KAJ7606930.1"/>
    <property type="molecule type" value="Genomic_DNA"/>
</dbReference>
<comment type="caution">
    <text evidence="1">The sequence shown here is derived from an EMBL/GenBank/DDBJ whole genome shotgun (WGS) entry which is preliminary data.</text>
</comment>
<evidence type="ECO:0000313" key="1">
    <source>
        <dbReference type="EMBL" id="KAJ7606930.1"/>
    </source>
</evidence>
<evidence type="ECO:0000313" key="2">
    <source>
        <dbReference type="Proteomes" id="UP001221142"/>
    </source>
</evidence>
<reference evidence="1" key="1">
    <citation type="submission" date="2023-03" db="EMBL/GenBank/DDBJ databases">
        <title>Massive genome expansion in bonnet fungi (Mycena s.s.) driven by repeated elements and novel gene families across ecological guilds.</title>
        <authorList>
            <consortium name="Lawrence Berkeley National Laboratory"/>
            <person name="Harder C.B."/>
            <person name="Miyauchi S."/>
            <person name="Viragh M."/>
            <person name="Kuo A."/>
            <person name="Thoen E."/>
            <person name="Andreopoulos B."/>
            <person name="Lu D."/>
            <person name="Skrede I."/>
            <person name="Drula E."/>
            <person name="Henrissat B."/>
            <person name="Morin E."/>
            <person name="Kohler A."/>
            <person name="Barry K."/>
            <person name="LaButti K."/>
            <person name="Morin E."/>
            <person name="Salamov A."/>
            <person name="Lipzen A."/>
            <person name="Mereny Z."/>
            <person name="Hegedus B."/>
            <person name="Baldrian P."/>
            <person name="Stursova M."/>
            <person name="Weitz H."/>
            <person name="Taylor A."/>
            <person name="Grigoriev I.V."/>
            <person name="Nagy L.G."/>
            <person name="Martin F."/>
            <person name="Kauserud H."/>
        </authorList>
    </citation>
    <scope>NUCLEOTIDE SEQUENCE</scope>
    <source>
        <strain evidence="1">9284</strain>
    </source>
</reference>
<protein>
    <submittedName>
        <fullName evidence="1">Uncharacterized protein</fullName>
    </submittedName>
</protein>
<gene>
    <name evidence="1" type="ORF">FB45DRAFT_1068202</name>
</gene>
<proteinExistence type="predicted"/>